<dbReference type="EMBL" id="NHOO01000007">
    <property type="protein sequence ID" value="OVE48311.1"/>
    <property type="molecule type" value="Genomic_DNA"/>
</dbReference>
<dbReference type="PANTHER" id="PTHR43520:SF8">
    <property type="entry name" value="P-TYPE CU(+) TRANSPORTER"/>
    <property type="match status" value="1"/>
</dbReference>
<dbReference type="InterPro" id="IPR045800">
    <property type="entry name" value="HMBD"/>
</dbReference>
<keyword evidence="3 11" id="KW-1003">Cell membrane</keyword>
<dbReference type="InterPro" id="IPR023214">
    <property type="entry name" value="HAD_sf"/>
</dbReference>
<evidence type="ECO:0000313" key="15">
    <source>
        <dbReference type="Proteomes" id="UP000196342"/>
    </source>
</evidence>
<feature type="domain" description="Heavy metal binding" evidence="13">
    <location>
        <begin position="80"/>
        <end position="104"/>
    </location>
</feature>
<dbReference type="InterPro" id="IPR027256">
    <property type="entry name" value="P-typ_ATPase_IB"/>
</dbReference>
<evidence type="ECO:0000259" key="13">
    <source>
        <dbReference type="Pfam" id="PF19335"/>
    </source>
</evidence>
<keyword evidence="10 11" id="KW-0472">Membrane</keyword>
<dbReference type="GO" id="GO:0043682">
    <property type="term" value="F:P-type divalent copper transporter activity"/>
    <property type="evidence" value="ECO:0007669"/>
    <property type="project" value="TreeGrafter"/>
</dbReference>
<dbReference type="FunFam" id="2.70.150.10:FF:000020">
    <property type="entry name" value="Copper-exporting P-type ATPase A"/>
    <property type="match status" value="1"/>
</dbReference>
<feature type="transmembrane region" description="Helical" evidence="11">
    <location>
        <begin position="223"/>
        <end position="241"/>
    </location>
</feature>
<reference evidence="14 15" key="1">
    <citation type="submission" date="2017-05" db="EMBL/GenBank/DDBJ databases">
        <title>Chromobacterium violaceum GHPS1 isolated from Hydrocarbon polluted soil in French Guiana display an awesome secondary metabolite arsenal and a battery of drug and heavy-metal-resistance and detoxification of xenobiotics proteins.</title>
        <authorList>
            <person name="Belbahri L."/>
        </authorList>
    </citation>
    <scope>NUCLEOTIDE SEQUENCE [LARGE SCALE GENOMIC DNA]</scope>
    <source>
        <strain evidence="14 15">GHPS1</strain>
    </source>
</reference>
<dbReference type="CDD" id="cd02094">
    <property type="entry name" value="P-type_ATPase_Cu-like"/>
    <property type="match status" value="1"/>
</dbReference>
<dbReference type="InterPro" id="IPR059000">
    <property type="entry name" value="ATPase_P-type_domA"/>
</dbReference>
<feature type="domain" description="Heavy metal binding" evidence="13">
    <location>
        <begin position="25"/>
        <end position="49"/>
    </location>
</feature>
<comment type="subcellular location">
    <subcellularLocation>
        <location evidence="1">Cell membrane</location>
        <topology evidence="1">Multi-pass membrane protein</topology>
    </subcellularLocation>
</comment>
<feature type="transmembrane region" description="Helical" evidence="11">
    <location>
        <begin position="404"/>
        <end position="427"/>
    </location>
</feature>
<organism evidence="14 15">
    <name type="scientific">Chromobacterium violaceum</name>
    <dbReference type="NCBI Taxonomy" id="536"/>
    <lineage>
        <taxon>Bacteria</taxon>
        <taxon>Pseudomonadati</taxon>
        <taxon>Pseudomonadota</taxon>
        <taxon>Betaproteobacteria</taxon>
        <taxon>Neisseriales</taxon>
        <taxon>Chromobacteriaceae</taxon>
        <taxon>Chromobacterium</taxon>
    </lineage>
</organism>
<dbReference type="AlphaFoldDB" id="A0A202BAC0"/>
<feature type="transmembrane region" description="Helical" evidence="11">
    <location>
        <begin position="154"/>
        <end position="173"/>
    </location>
</feature>
<keyword evidence="6 11" id="KW-0547">Nucleotide-binding</keyword>
<accession>A0A202BAC0</accession>
<dbReference type="InterPro" id="IPR023299">
    <property type="entry name" value="ATPase_P-typ_cyto_dom_N"/>
</dbReference>
<evidence type="ECO:0000313" key="14">
    <source>
        <dbReference type="EMBL" id="OVE48311.1"/>
    </source>
</evidence>
<feature type="transmembrane region" description="Helical" evidence="11">
    <location>
        <begin position="717"/>
        <end position="736"/>
    </location>
</feature>
<evidence type="ECO:0000256" key="4">
    <source>
        <dbReference type="ARBA" id="ARBA00022692"/>
    </source>
</evidence>
<dbReference type="Pfam" id="PF00122">
    <property type="entry name" value="E1-E2_ATPase"/>
    <property type="match status" value="1"/>
</dbReference>
<dbReference type="PANTHER" id="PTHR43520">
    <property type="entry name" value="ATP7, ISOFORM B"/>
    <property type="match status" value="1"/>
</dbReference>
<proteinExistence type="inferred from homology"/>
<dbReference type="RefSeq" id="WP_087697810.1">
    <property type="nucleotide sequence ID" value="NZ_JBCDMD010000003.1"/>
</dbReference>
<dbReference type="SFLD" id="SFLDG00002">
    <property type="entry name" value="C1.7:_P-type_atpase_like"/>
    <property type="match status" value="1"/>
</dbReference>
<dbReference type="GO" id="GO:0055070">
    <property type="term" value="P:copper ion homeostasis"/>
    <property type="evidence" value="ECO:0007669"/>
    <property type="project" value="TreeGrafter"/>
</dbReference>
<dbReference type="Gene3D" id="2.70.150.10">
    <property type="entry name" value="Calcium-transporting ATPase, cytoplasmic transduction domain A"/>
    <property type="match status" value="1"/>
</dbReference>
<evidence type="ECO:0000256" key="11">
    <source>
        <dbReference type="RuleBase" id="RU362081"/>
    </source>
</evidence>
<dbReference type="GO" id="GO:0005507">
    <property type="term" value="F:copper ion binding"/>
    <property type="evidence" value="ECO:0007669"/>
    <property type="project" value="TreeGrafter"/>
</dbReference>
<dbReference type="SUPFAM" id="SSF56784">
    <property type="entry name" value="HAD-like"/>
    <property type="match status" value="1"/>
</dbReference>
<dbReference type="PROSITE" id="PS00154">
    <property type="entry name" value="ATPASE_E1_E2"/>
    <property type="match status" value="1"/>
</dbReference>
<keyword evidence="9 11" id="KW-1133">Transmembrane helix</keyword>
<feature type="domain" description="P-type ATPase A" evidence="12">
    <location>
        <begin position="259"/>
        <end position="359"/>
    </location>
</feature>
<feature type="transmembrane region" description="Helical" evidence="11">
    <location>
        <begin position="185"/>
        <end position="211"/>
    </location>
</feature>
<dbReference type="PRINTS" id="PR00943">
    <property type="entry name" value="CUATPASE"/>
</dbReference>
<protein>
    <submittedName>
        <fullName evidence="14">Copper-transporting ATPase</fullName>
    </submittedName>
</protein>
<dbReference type="NCBIfam" id="TIGR01525">
    <property type="entry name" value="ATPase-IB_hvy"/>
    <property type="match status" value="1"/>
</dbReference>
<dbReference type="Gene3D" id="3.40.1110.10">
    <property type="entry name" value="Calcium-transporting ATPase, cytoplasmic domain N"/>
    <property type="match status" value="1"/>
</dbReference>
<evidence type="ECO:0000256" key="3">
    <source>
        <dbReference type="ARBA" id="ARBA00022475"/>
    </source>
</evidence>
<evidence type="ECO:0000256" key="8">
    <source>
        <dbReference type="ARBA" id="ARBA00022967"/>
    </source>
</evidence>
<evidence type="ECO:0000256" key="5">
    <source>
        <dbReference type="ARBA" id="ARBA00022723"/>
    </source>
</evidence>
<dbReference type="SUPFAM" id="SSF81665">
    <property type="entry name" value="Calcium ATPase, transmembrane domain M"/>
    <property type="match status" value="1"/>
</dbReference>
<keyword evidence="5 11" id="KW-0479">Metal-binding</keyword>
<dbReference type="Pfam" id="PF19335">
    <property type="entry name" value="HMBD"/>
    <property type="match status" value="2"/>
</dbReference>
<dbReference type="SUPFAM" id="SSF81653">
    <property type="entry name" value="Calcium ATPase, transduction domain A"/>
    <property type="match status" value="1"/>
</dbReference>
<dbReference type="Gene3D" id="3.40.50.1000">
    <property type="entry name" value="HAD superfamily/HAD-like"/>
    <property type="match status" value="1"/>
</dbReference>
<dbReference type="PRINTS" id="PR00119">
    <property type="entry name" value="CATATPASE"/>
</dbReference>
<dbReference type="InterPro" id="IPR044492">
    <property type="entry name" value="P_typ_ATPase_HD_dom"/>
</dbReference>
<evidence type="ECO:0000256" key="7">
    <source>
        <dbReference type="ARBA" id="ARBA00022840"/>
    </source>
</evidence>
<dbReference type="InterPro" id="IPR008250">
    <property type="entry name" value="ATPase_P-typ_transduc_dom_A_sf"/>
</dbReference>
<keyword evidence="15" id="KW-1185">Reference proteome</keyword>
<feature type="transmembrane region" description="Helical" evidence="11">
    <location>
        <begin position="742"/>
        <end position="764"/>
    </location>
</feature>
<dbReference type="Proteomes" id="UP000196342">
    <property type="component" value="Unassembled WGS sequence"/>
</dbReference>
<gene>
    <name evidence="14" type="ORF">CBW21_10160</name>
</gene>
<dbReference type="InterPro" id="IPR036412">
    <property type="entry name" value="HAD-like_sf"/>
</dbReference>
<dbReference type="GO" id="GO:0016887">
    <property type="term" value="F:ATP hydrolysis activity"/>
    <property type="evidence" value="ECO:0007669"/>
    <property type="project" value="InterPro"/>
</dbReference>
<evidence type="ECO:0000256" key="10">
    <source>
        <dbReference type="ARBA" id="ARBA00023136"/>
    </source>
</evidence>
<keyword evidence="7 11" id="KW-0067">ATP-binding</keyword>
<keyword evidence="8" id="KW-1278">Translocase</keyword>
<name>A0A202BAC0_CHRVL</name>
<sequence>MHEHHEHDHTVPEAAAAPGALAIRYHCPMHPEVQSNQPGTCPQCGMQLVSEGRAVQDHPHPHHTTNRIEPSVSMPDGTIYTCPMHPEIRQPMPGNCPKCGMALEAMVPTDNEDDSEYKDLRHRCWLTLPFSLSVLLLAMLGRSLRIVAEDVQPFIELALSLPVVLYGGLPFFIRCARSIGQRQPNMWTLIGIGTGAAFLFSLAATVAPQAFPASFRSMGRVGVYYEAADVILSLTLLGQLLELKARSQTSAAIRALLGLAPKTARRIRPGGVEEDIPLADVAIGDMLRVRPGEKVPVDGVVSEGSSAVDESMLTGEPLPISKKSGDALIGATLNTSGALIMRATQVGEQTVLAQIVQMVANAQRSKAPMQRMADRVAGGFVVAVIACAMLTFLAWGFWGPAPSWSYALLNAVAVLIIACPCALGLATPMSIMVATGKAAMRGVLFRDAAAIEQLCRVDTLIVDKTGTLTEGKPSLNAVQPFGIWTETTVLQYAASLDQGSEHPLAHAIVHGALQRGLELLPVNDFASDSGIGVQGMVAGHRLALGNKTMMLELGIAPAKLADISQRPGASAVFLATGNELAGALFISDPIKPTTREALVALREAGITVVMATGDGETTARAVAEQLGITEIHGEVRPEDKLALVADLQRQGRIIAMAGDGINDAPALAKSDVGIAMGNGTDVAMNSAQLTLIKGDLRGIVAARTLSIQTVANMKQNLLFALLYNALGIPIAAGLLYPFFGILLSPMIAALAMSLSSISVIGNALRLRRQ</sequence>
<keyword evidence="4 11" id="KW-0812">Transmembrane</keyword>
<evidence type="ECO:0000256" key="2">
    <source>
        <dbReference type="ARBA" id="ARBA00006024"/>
    </source>
</evidence>
<dbReference type="GO" id="GO:0060003">
    <property type="term" value="P:copper ion export"/>
    <property type="evidence" value="ECO:0007669"/>
    <property type="project" value="UniProtKB-ARBA"/>
</dbReference>
<dbReference type="Pfam" id="PF00702">
    <property type="entry name" value="Hydrolase"/>
    <property type="match status" value="1"/>
</dbReference>
<dbReference type="InterPro" id="IPR018303">
    <property type="entry name" value="ATPase_P-typ_P_site"/>
</dbReference>
<dbReference type="NCBIfam" id="TIGR01512">
    <property type="entry name" value="ATPase-IB2_Cd"/>
    <property type="match status" value="1"/>
</dbReference>
<evidence type="ECO:0000259" key="12">
    <source>
        <dbReference type="Pfam" id="PF00122"/>
    </source>
</evidence>
<dbReference type="SFLD" id="SFLDS00003">
    <property type="entry name" value="Haloacid_Dehalogenase"/>
    <property type="match status" value="1"/>
</dbReference>
<dbReference type="InterPro" id="IPR023298">
    <property type="entry name" value="ATPase_P-typ_TM_dom_sf"/>
</dbReference>
<dbReference type="NCBIfam" id="TIGR01511">
    <property type="entry name" value="ATPase-IB1_Cu"/>
    <property type="match status" value="1"/>
</dbReference>
<evidence type="ECO:0000256" key="6">
    <source>
        <dbReference type="ARBA" id="ARBA00022741"/>
    </source>
</evidence>
<evidence type="ECO:0000256" key="9">
    <source>
        <dbReference type="ARBA" id="ARBA00022989"/>
    </source>
</evidence>
<comment type="caution">
    <text evidence="14">The sequence shown here is derived from an EMBL/GenBank/DDBJ whole genome shotgun (WGS) entry which is preliminary data.</text>
</comment>
<dbReference type="GO" id="GO:0005524">
    <property type="term" value="F:ATP binding"/>
    <property type="evidence" value="ECO:0007669"/>
    <property type="project" value="UniProtKB-UniRule"/>
</dbReference>
<feature type="transmembrane region" description="Helical" evidence="11">
    <location>
        <begin position="125"/>
        <end position="148"/>
    </location>
</feature>
<dbReference type="InterPro" id="IPR001757">
    <property type="entry name" value="P_typ_ATPase"/>
</dbReference>
<dbReference type="NCBIfam" id="TIGR01494">
    <property type="entry name" value="ATPase_P-type"/>
    <property type="match status" value="1"/>
</dbReference>
<evidence type="ECO:0000256" key="1">
    <source>
        <dbReference type="ARBA" id="ARBA00004651"/>
    </source>
</evidence>
<dbReference type="SFLD" id="SFLDF00027">
    <property type="entry name" value="p-type_atpase"/>
    <property type="match status" value="1"/>
</dbReference>
<comment type="similarity">
    <text evidence="2 11">Belongs to the cation transport ATPase (P-type) (TC 3.A.3) family. Type IB subfamily.</text>
</comment>
<feature type="transmembrane region" description="Helical" evidence="11">
    <location>
        <begin position="376"/>
        <end position="398"/>
    </location>
</feature>
<dbReference type="GO" id="GO:0005886">
    <property type="term" value="C:plasma membrane"/>
    <property type="evidence" value="ECO:0007669"/>
    <property type="project" value="UniProtKB-SubCell"/>
</dbReference>